<evidence type="ECO:0000313" key="2">
    <source>
        <dbReference type="EMBL" id="PSN60647.1"/>
    </source>
</evidence>
<gene>
    <name evidence="2" type="ORF">BS50DRAFT_681543</name>
</gene>
<sequence length="671" mass="76831">MASKKKRDSTTSHKQNKKRQRMDAMDEPLRNNSKKPKTVISNDQNLESPRLSIRDSMPTDADYRFRLKVISSSRTLDDDIFDEAVQGLIKICFPDGVLTEIGMSVIERHMLEANVSTDNIQRMQLSFRTKMIGRVARMLAEFLDTPEKLQNGIQAVIMASFQQNGVVLDKDMLDKTISNLKEISHEYKIRSSTQLVHDTAVGCQSSTSGSLTNERVHVKREPLSDCSVSTADHLAAGNVEEFEYTGISRQNHVFLSHDTQSTEKGLQPFLNTETVVNRVSTNHLAKEKERSKLSRWDVDPSRVTAKDVKEFFKRTRDLFSFHVLPLIQRDYPDMTKREEIRTYIHFRYSNLSKDELGEWKRRFRNLQDGDMTMLHRPMQEDRLGVREGFRATATSPNTPESPETLSSKHKHAPYDMSGSAGMDKTVPLMPLTIDSQHLVGAKLDTCRKRTSKNPIYDLLARRHMGRIPKEEVVTKVLEALNKRVASDFVATTHQDGTSGVTTKHDLESSLLALAKGIDSKTRRKNKDFRQGIENTLVPWVLASLASFPELKEEPFIFTELMTYCTPVLDILGILPFPDNMSANRCKGRAYMLFRKLNRKGHMVMFGKPITRDRIVYPVLAVLEDANLDAHTKRCNIEKQMRRIAFYNRSEFPELKEATLVICWEILTGMEW</sequence>
<dbReference type="EMBL" id="KZ678148">
    <property type="protein sequence ID" value="PSN60647.1"/>
    <property type="molecule type" value="Genomic_DNA"/>
</dbReference>
<name>A0A2T2N5C0_CORCC</name>
<reference evidence="2 3" key="1">
    <citation type="journal article" date="2018" name="Front. Microbiol.">
        <title>Genome-Wide Analysis of Corynespora cassiicola Leaf Fall Disease Putative Effectors.</title>
        <authorList>
            <person name="Lopez D."/>
            <person name="Ribeiro S."/>
            <person name="Label P."/>
            <person name="Fumanal B."/>
            <person name="Venisse J.S."/>
            <person name="Kohler A."/>
            <person name="de Oliveira R.R."/>
            <person name="Labutti K."/>
            <person name="Lipzen A."/>
            <person name="Lail K."/>
            <person name="Bauer D."/>
            <person name="Ohm R.A."/>
            <person name="Barry K.W."/>
            <person name="Spatafora J."/>
            <person name="Grigoriev I.V."/>
            <person name="Martin F.M."/>
            <person name="Pujade-Renaud V."/>
        </authorList>
    </citation>
    <scope>NUCLEOTIDE SEQUENCE [LARGE SCALE GENOMIC DNA]</scope>
    <source>
        <strain evidence="2 3">Philippines</strain>
    </source>
</reference>
<feature type="region of interest" description="Disordered" evidence="1">
    <location>
        <begin position="391"/>
        <end position="411"/>
    </location>
</feature>
<evidence type="ECO:0000256" key="1">
    <source>
        <dbReference type="SAM" id="MobiDB-lite"/>
    </source>
</evidence>
<dbReference type="Proteomes" id="UP000240883">
    <property type="component" value="Unassembled WGS sequence"/>
</dbReference>
<feature type="compositionally biased region" description="Polar residues" evidence="1">
    <location>
        <begin position="392"/>
        <end position="405"/>
    </location>
</feature>
<accession>A0A2T2N5C0</accession>
<keyword evidence="3" id="KW-1185">Reference proteome</keyword>
<dbReference type="OrthoDB" id="3799856at2759"/>
<dbReference type="AlphaFoldDB" id="A0A2T2N5C0"/>
<proteinExistence type="predicted"/>
<organism evidence="2 3">
    <name type="scientific">Corynespora cassiicola Philippines</name>
    <dbReference type="NCBI Taxonomy" id="1448308"/>
    <lineage>
        <taxon>Eukaryota</taxon>
        <taxon>Fungi</taxon>
        <taxon>Dikarya</taxon>
        <taxon>Ascomycota</taxon>
        <taxon>Pezizomycotina</taxon>
        <taxon>Dothideomycetes</taxon>
        <taxon>Pleosporomycetidae</taxon>
        <taxon>Pleosporales</taxon>
        <taxon>Corynesporascaceae</taxon>
        <taxon>Corynespora</taxon>
    </lineage>
</organism>
<protein>
    <submittedName>
        <fullName evidence="2">Uncharacterized protein</fullName>
    </submittedName>
</protein>
<evidence type="ECO:0000313" key="3">
    <source>
        <dbReference type="Proteomes" id="UP000240883"/>
    </source>
</evidence>
<feature type="region of interest" description="Disordered" evidence="1">
    <location>
        <begin position="1"/>
        <end position="54"/>
    </location>
</feature>